<dbReference type="Gene3D" id="2.120.10.30">
    <property type="entry name" value="TolB, C-terminal domain"/>
    <property type="match status" value="1"/>
</dbReference>
<accession>A0A1Q2KYZ0</accession>
<gene>
    <name evidence="3" type="ORF">B0X71_10265</name>
</gene>
<dbReference type="OrthoDB" id="108903at2"/>
<evidence type="ECO:0000313" key="3">
    <source>
        <dbReference type="EMBL" id="AQQ53419.1"/>
    </source>
</evidence>
<dbReference type="GO" id="GO:0006508">
    <property type="term" value="P:proteolysis"/>
    <property type="evidence" value="ECO:0007669"/>
    <property type="project" value="InterPro"/>
</dbReference>
<dbReference type="AlphaFoldDB" id="A0A1Q2KYZ0"/>
<evidence type="ECO:0000259" key="2">
    <source>
        <dbReference type="Pfam" id="PF00326"/>
    </source>
</evidence>
<name>A0A1Q2KYZ0_9BACL</name>
<sequence length="596" mass="67712">MIEFPKARVEQFFRTYVITDFTISKDESRLVFSSNLNGKMNLWGMDLPDTFPYLFAQQDESCSFIKFDPDNRFVLAGFDRDGDENYHIYAIPSEGGLPQPLITGDTADKFFFAHLSEDGNRLYYMTSEGNPSFLNTRMRNLEDGTDTLLNEGETSPTNLTAVSQNEKAFVYERSFANTYRTGFVKTEDEMHSLTPDTEKVHVVDDPVFTDNRVVYFVTDYEEEYSYLASFDLETKQFSRVYSISGESISSLNWDKERGVFYIVTEKGVTDGLYRFNPANGMHEQLAPPVDIIEKIQVTKSGDLYVLGRSATIPHNIFLGKAGSEWVQLTNNRALGLNSEDMVEPDVVTYKSFDGTEIEALLFKANPEYDNGHTIFWPHGGPQAAERKQFRSMFQCFLNRGYTIFAPNFRGSTGYGSSFAKLVEQDWGEGPRLDCVAGIEWLFDNGITDRQKLFLVGGSYGGYMALLLHGRHPELFKAVVDIFGPSDLFTFANSVPPHWKPLMDRWLGDPERDKERFITDSPVTYLDGMTRPMLVIQGAKDPRVVKEESDQIVAKLRGAGRDVEYLLLEDEGHGFSKKDNEIKVYSAMLDFLAKHQA</sequence>
<proteinExistence type="predicted"/>
<dbReference type="PANTHER" id="PTHR42776:SF27">
    <property type="entry name" value="DIPEPTIDYL PEPTIDASE FAMILY MEMBER 6"/>
    <property type="match status" value="1"/>
</dbReference>
<feature type="domain" description="Peptidase S9 prolyl oligopeptidase catalytic" evidence="2">
    <location>
        <begin position="388"/>
        <end position="594"/>
    </location>
</feature>
<dbReference type="InterPro" id="IPR001375">
    <property type="entry name" value="Peptidase_S9_cat"/>
</dbReference>
<reference evidence="3 4" key="1">
    <citation type="submission" date="2017-02" db="EMBL/GenBank/DDBJ databases">
        <title>The complete genomic sequence of a novel cold adapted crude oil-degrading bacterium Planococcus qaidamina Y42.</title>
        <authorList>
            <person name="Yang R."/>
        </authorList>
    </citation>
    <scope>NUCLEOTIDE SEQUENCE [LARGE SCALE GENOMIC DNA]</scope>
    <source>
        <strain evidence="3 4">Y42</strain>
    </source>
</reference>
<evidence type="ECO:0000256" key="1">
    <source>
        <dbReference type="ARBA" id="ARBA00022801"/>
    </source>
</evidence>
<dbReference type="InterPro" id="IPR011042">
    <property type="entry name" value="6-blade_b-propeller_TolB-like"/>
</dbReference>
<dbReference type="SUPFAM" id="SSF53474">
    <property type="entry name" value="alpha/beta-Hydrolases"/>
    <property type="match status" value="1"/>
</dbReference>
<organism evidence="3 4">
    <name type="scientific">Planococcus lenghuensis</name>
    <dbReference type="NCBI Taxonomy" id="2213202"/>
    <lineage>
        <taxon>Bacteria</taxon>
        <taxon>Bacillati</taxon>
        <taxon>Bacillota</taxon>
        <taxon>Bacilli</taxon>
        <taxon>Bacillales</taxon>
        <taxon>Caryophanaceae</taxon>
        <taxon>Planococcus</taxon>
    </lineage>
</organism>
<keyword evidence="1" id="KW-0378">Hydrolase</keyword>
<dbReference type="KEGG" id="pmar:B0X71_10265"/>
<keyword evidence="4" id="KW-1185">Reference proteome</keyword>
<protein>
    <submittedName>
        <fullName evidence="3">S9 family peptidase</fullName>
    </submittedName>
</protein>
<dbReference type="EMBL" id="CP019640">
    <property type="protein sequence ID" value="AQQ53419.1"/>
    <property type="molecule type" value="Genomic_DNA"/>
</dbReference>
<dbReference type="Proteomes" id="UP000188184">
    <property type="component" value="Chromosome"/>
</dbReference>
<dbReference type="GO" id="GO:0004252">
    <property type="term" value="F:serine-type endopeptidase activity"/>
    <property type="evidence" value="ECO:0007669"/>
    <property type="project" value="TreeGrafter"/>
</dbReference>
<dbReference type="Pfam" id="PF00326">
    <property type="entry name" value="Peptidase_S9"/>
    <property type="match status" value="1"/>
</dbReference>
<evidence type="ECO:0000313" key="4">
    <source>
        <dbReference type="Proteomes" id="UP000188184"/>
    </source>
</evidence>
<dbReference type="PANTHER" id="PTHR42776">
    <property type="entry name" value="SERINE PEPTIDASE S9 FAMILY MEMBER"/>
    <property type="match status" value="1"/>
</dbReference>
<dbReference type="SUPFAM" id="SSF69304">
    <property type="entry name" value="Tricorn protease N-terminal domain"/>
    <property type="match status" value="1"/>
</dbReference>
<dbReference type="Gene3D" id="3.40.50.1820">
    <property type="entry name" value="alpha/beta hydrolase"/>
    <property type="match status" value="1"/>
</dbReference>
<dbReference type="InterPro" id="IPR029058">
    <property type="entry name" value="AB_hydrolase_fold"/>
</dbReference>